<sequence length="123" mass="13489">MNTNQIARIFEAMASPIRLEIYRLLVTAEPAGKVAGQIASQLEIPPSNLSFHLKALVAVDLLIVAQEGRFLRYRANLSLMDSVIWYLTSECCQGVPERCGRCAAPLLPITLVQAQPIDDPPEG</sequence>
<comment type="caution">
    <text evidence="5">The sequence shown here is derived from an EMBL/GenBank/DDBJ whole genome shotgun (WGS) entry which is preliminary data.</text>
</comment>
<dbReference type="InterPro" id="IPR011991">
    <property type="entry name" value="ArsR-like_HTH"/>
</dbReference>
<proteinExistence type="predicted"/>
<keyword evidence="1" id="KW-0805">Transcription regulation</keyword>
<dbReference type="InterPro" id="IPR001845">
    <property type="entry name" value="HTH_ArsR_DNA-bd_dom"/>
</dbReference>
<name>A0ABP9WYS8_9CHLR</name>
<keyword evidence="3" id="KW-0804">Transcription</keyword>
<evidence type="ECO:0000313" key="6">
    <source>
        <dbReference type="Proteomes" id="UP001428290"/>
    </source>
</evidence>
<dbReference type="Proteomes" id="UP001428290">
    <property type="component" value="Unassembled WGS sequence"/>
</dbReference>
<dbReference type="InterPro" id="IPR036388">
    <property type="entry name" value="WH-like_DNA-bd_sf"/>
</dbReference>
<evidence type="ECO:0000256" key="2">
    <source>
        <dbReference type="ARBA" id="ARBA00023125"/>
    </source>
</evidence>
<dbReference type="PANTHER" id="PTHR43132:SF2">
    <property type="entry name" value="ARSENICAL RESISTANCE OPERON REPRESSOR ARSR-RELATED"/>
    <property type="match status" value="1"/>
</dbReference>
<organism evidence="5 6">
    <name type="scientific">Herpetosiphon gulosus</name>
    <dbReference type="NCBI Taxonomy" id="1973496"/>
    <lineage>
        <taxon>Bacteria</taxon>
        <taxon>Bacillati</taxon>
        <taxon>Chloroflexota</taxon>
        <taxon>Chloroflexia</taxon>
        <taxon>Herpetosiphonales</taxon>
        <taxon>Herpetosiphonaceae</taxon>
        <taxon>Herpetosiphon</taxon>
    </lineage>
</organism>
<dbReference type="InterPro" id="IPR051011">
    <property type="entry name" value="Metal_resp_trans_reg"/>
</dbReference>
<dbReference type="InterPro" id="IPR036390">
    <property type="entry name" value="WH_DNA-bd_sf"/>
</dbReference>
<dbReference type="EMBL" id="BAABRU010000006">
    <property type="protein sequence ID" value="GAA5528229.1"/>
    <property type="molecule type" value="Genomic_DNA"/>
</dbReference>
<dbReference type="Pfam" id="PF12840">
    <property type="entry name" value="HTH_20"/>
    <property type="match status" value="1"/>
</dbReference>
<dbReference type="PROSITE" id="PS50987">
    <property type="entry name" value="HTH_ARSR_2"/>
    <property type="match status" value="1"/>
</dbReference>
<feature type="domain" description="HTH arsR-type" evidence="4">
    <location>
        <begin position="1"/>
        <end position="95"/>
    </location>
</feature>
<keyword evidence="6" id="KW-1185">Reference proteome</keyword>
<evidence type="ECO:0000259" key="4">
    <source>
        <dbReference type="PROSITE" id="PS50987"/>
    </source>
</evidence>
<dbReference type="PANTHER" id="PTHR43132">
    <property type="entry name" value="ARSENICAL RESISTANCE OPERON REPRESSOR ARSR-RELATED"/>
    <property type="match status" value="1"/>
</dbReference>
<accession>A0ABP9WYS8</accession>
<dbReference type="Gene3D" id="1.10.10.10">
    <property type="entry name" value="Winged helix-like DNA-binding domain superfamily/Winged helix DNA-binding domain"/>
    <property type="match status" value="1"/>
</dbReference>
<keyword evidence="2" id="KW-0238">DNA-binding</keyword>
<dbReference type="RefSeq" id="WP_345721839.1">
    <property type="nucleotide sequence ID" value="NZ_BAABRU010000006.1"/>
</dbReference>
<dbReference type="PRINTS" id="PR00778">
    <property type="entry name" value="HTHARSR"/>
</dbReference>
<dbReference type="CDD" id="cd00090">
    <property type="entry name" value="HTH_ARSR"/>
    <property type="match status" value="1"/>
</dbReference>
<dbReference type="SUPFAM" id="SSF46785">
    <property type="entry name" value="Winged helix' DNA-binding domain"/>
    <property type="match status" value="1"/>
</dbReference>
<evidence type="ECO:0000256" key="3">
    <source>
        <dbReference type="ARBA" id="ARBA00023163"/>
    </source>
</evidence>
<reference evidence="5 6" key="1">
    <citation type="submission" date="2024-02" db="EMBL/GenBank/DDBJ databases">
        <title>Herpetosiphon gulosus NBRC 112829.</title>
        <authorList>
            <person name="Ichikawa N."/>
            <person name="Katano-Makiyama Y."/>
            <person name="Hidaka K."/>
        </authorList>
    </citation>
    <scope>NUCLEOTIDE SEQUENCE [LARGE SCALE GENOMIC DNA]</scope>
    <source>
        <strain evidence="5 6">NBRC 112829</strain>
    </source>
</reference>
<evidence type="ECO:0000313" key="5">
    <source>
        <dbReference type="EMBL" id="GAA5528229.1"/>
    </source>
</evidence>
<dbReference type="SMART" id="SM00418">
    <property type="entry name" value="HTH_ARSR"/>
    <property type="match status" value="1"/>
</dbReference>
<gene>
    <name evidence="5" type="ORF">Hgul01_02026</name>
</gene>
<evidence type="ECO:0000256" key="1">
    <source>
        <dbReference type="ARBA" id="ARBA00023015"/>
    </source>
</evidence>
<protein>
    <recommendedName>
        <fullName evidence="4">HTH arsR-type domain-containing protein</fullName>
    </recommendedName>
</protein>